<dbReference type="Pfam" id="PF13588">
    <property type="entry name" value="HSDR_N_2"/>
    <property type="match status" value="1"/>
</dbReference>
<evidence type="ECO:0000313" key="2">
    <source>
        <dbReference type="EMBL" id="MBD2528753.1"/>
    </source>
</evidence>
<organism evidence="2 3">
    <name type="scientific">Nostoc flagelliforme FACHB-838</name>
    <dbReference type="NCBI Taxonomy" id="2692904"/>
    <lineage>
        <taxon>Bacteria</taxon>
        <taxon>Bacillati</taxon>
        <taxon>Cyanobacteriota</taxon>
        <taxon>Cyanophyceae</taxon>
        <taxon>Nostocales</taxon>
        <taxon>Nostocaceae</taxon>
        <taxon>Nostoc</taxon>
    </lineage>
</organism>
<reference evidence="2 3" key="1">
    <citation type="journal article" date="2020" name="ISME J.">
        <title>Comparative genomics reveals insights into cyanobacterial evolution and habitat adaptation.</title>
        <authorList>
            <person name="Chen M.Y."/>
            <person name="Teng W.K."/>
            <person name="Zhao L."/>
            <person name="Hu C.X."/>
            <person name="Zhou Y.K."/>
            <person name="Han B.P."/>
            <person name="Song L.R."/>
            <person name="Shu W.S."/>
        </authorList>
    </citation>
    <scope>NUCLEOTIDE SEQUENCE [LARGE SCALE GENOMIC DNA]</scope>
    <source>
        <strain evidence="2 3">FACHB-838</strain>
    </source>
</reference>
<dbReference type="InterPro" id="IPR029464">
    <property type="entry name" value="HSDR_N"/>
</dbReference>
<comment type="caution">
    <text evidence="2">The sequence shown here is derived from an EMBL/GenBank/DDBJ whole genome shotgun (WGS) entry which is preliminary data.</text>
</comment>
<keyword evidence="3" id="KW-1185">Reference proteome</keyword>
<accession>A0ABR8DIF8</accession>
<dbReference type="Proteomes" id="UP000623440">
    <property type="component" value="Unassembled WGS sequence"/>
</dbReference>
<name>A0ABR8DIF8_9NOSO</name>
<proteinExistence type="predicted"/>
<evidence type="ECO:0000259" key="1">
    <source>
        <dbReference type="Pfam" id="PF13588"/>
    </source>
</evidence>
<protein>
    <submittedName>
        <fullName evidence="2">Type I restriction enzyme HsdR N-terminal domain-containing protein</fullName>
    </submittedName>
</protein>
<sequence>MHFDCKTATDNSQTTNEAILLVPSGKIPCYVHPNVLRNDTPEEYVRQRVARSLVEEYGYNREDLHCEFSIKTGGGKRRRLDIAIFHAGTKHQPENILIIVEPKLRYQSSHCNSE</sequence>
<gene>
    <name evidence="2" type="ORF">H6G97_03905</name>
</gene>
<dbReference type="EMBL" id="JACJSI010000005">
    <property type="protein sequence ID" value="MBD2528753.1"/>
    <property type="molecule type" value="Genomic_DNA"/>
</dbReference>
<feature type="domain" description="Type I restriction enzyme R protein N-terminal" evidence="1">
    <location>
        <begin position="41"/>
        <end position="103"/>
    </location>
</feature>
<evidence type="ECO:0000313" key="3">
    <source>
        <dbReference type="Proteomes" id="UP000623440"/>
    </source>
</evidence>